<dbReference type="GeneID" id="9166388"/>
<dbReference type="eggNOG" id="arCOG03771">
    <property type="taxonomic scope" value="Archaea"/>
</dbReference>
<dbReference type="EMBL" id="CP001939">
    <property type="protein sequence ID" value="ADG91601.1"/>
    <property type="molecule type" value="Genomic_DNA"/>
</dbReference>
<evidence type="ECO:0000313" key="2">
    <source>
        <dbReference type="EMBL" id="ADG91601.1"/>
    </source>
</evidence>
<organism evidence="2 3">
    <name type="scientific">Thermosphaera aggregans (strain DSM 11486 / M11TL)</name>
    <dbReference type="NCBI Taxonomy" id="633148"/>
    <lineage>
        <taxon>Archaea</taxon>
        <taxon>Thermoproteota</taxon>
        <taxon>Thermoprotei</taxon>
        <taxon>Desulfurococcales</taxon>
        <taxon>Desulfurococcaceae</taxon>
        <taxon>Thermosphaera</taxon>
    </lineage>
</organism>
<feature type="transmembrane region" description="Helical" evidence="1">
    <location>
        <begin position="302"/>
        <end position="320"/>
    </location>
</feature>
<proteinExistence type="predicted"/>
<protein>
    <submittedName>
        <fullName evidence="2">Uncharacterized protein</fullName>
    </submittedName>
</protein>
<keyword evidence="1" id="KW-0812">Transmembrane</keyword>
<name>D5U3A1_THEAM</name>
<dbReference type="Gene3D" id="2.60.40.1190">
    <property type="match status" value="1"/>
</dbReference>
<dbReference type="InterPro" id="IPR013424">
    <property type="entry name" value="Ice-binding_C"/>
</dbReference>
<dbReference type="KEGG" id="tag:Tagg_1340"/>
<accession>D5U3A1</accession>
<dbReference type="HOGENOM" id="CLU_856907_0_0_2"/>
<reference evidence="2 3" key="1">
    <citation type="journal article" date="2010" name="Stand. Genomic Sci.">
        <title>Complete genome sequence of Thermosphaera aggregans type strain (M11TL).</title>
        <authorList>
            <person name="Spring S."/>
            <person name="Rachel R."/>
            <person name="Lapidus A."/>
            <person name="Davenport K."/>
            <person name="Tice H."/>
            <person name="Copeland A."/>
            <person name="Cheng J.F."/>
            <person name="Lucas S."/>
            <person name="Chen F."/>
            <person name="Nolan M."/>
            <person name="Bruce D."/>
            <person name="Goodwin L."/>
            <person name="Pitluck S."/>
            <person name="Ivanova N."/>
            <person name="Mavromatis K."/>
            <person name="Ovchinnikova G."/>
            <person name="Pati A."/>
            <person name="Chen A."/>
            <person name="Palaniappan K."/>
            <person name="Land M."/>
            <person name="Hauser L."/>
            <person name="Chang Y.J."/>
            <person name="Jeffries C.C."/>
            <person name="Brettin T."/>
            <person name="Detter J.C."/>
            <person name="Tapia R."/>
            <person name="Han C."/>
            <person name="Heimerl T."/>
            <person name="Weikl F."/>
            <person name="Brambilla E."/>
            <person name="Goker M."/>
            <person name="Bristow J."/>
            <person name="Eisen J.A."/>
            <person name="Markowitz V."/>
            <person name="Hugenholtz P."/>
            <person name="Kyrpides N.C."/>
            <person name="Klenk H.P."/>
        </authorList>
    </citation>
    <scope>NUCLEOTIDE SEQUENCE [LARGE SCALE GENOMIC DNA]</scope>
    <source>
        <strain evidence="3">DSM 11486 / M11TL</strain>
    </source>
</reference>
<dbReference type="AlphaFoldDB" id="D5U3A1"/>
<evidence type="ECO:0000256" key="1">
    <source>
        <dbReference type="SAM" id="Phobius"/>
    </source>
</evidence>
<dbReference type="Proteomes" id="UP000002376">
    <property type="component" value="Chromosome"/>
</dbReference>
<sequence length="324" mass="34865">MKTPFLALALLLILTSPLAALGGSGDKALPLSSASASIRLDGDPAEWGVFNCTGKAPGLYLETLNGIPQWIWCDPQGDERTDFASPDPRADLLEFRVTADQDYLYGLVKVAGMDFGNLGTNGATAVLITVNRNGSGSQEGFGLESETKISPDAKWFRQVIINLGSAQLSGTLESVGLGDSWGKAFLLVDENWNRLTDSDSESQMAADVSKNTIEFRIKWDMLGGVPSGGSFFLRIELITGRGYGDGGGNGNIWEINGASDALDAVTNIKENTWVEVENGVVDYYIDLYFETTPPYYPVPEPGLLIGIATAVSVLAMLLLLKRRR</sequence>
<keyword evidence="1" id="KW-1133">Transmembrane helix</keyword>
<dbReference type="OrthoDB" id="92044at2157"/>
<keyword evidence="1" id="KW-0472">Membrane</keyword>
<reference key="3">
    <citation type="submission" date="2010-02" db="EMBL/GenBank/DDBJ databases">
        <title>Complete genome sequence of Thermosphaera aggregans type strain (M11TL).</title>
        <authorList>
            <consortium name="US DOE Joint Genome Institute (JGI-PGF)"/>
            <person name="Spring S."/>
            <person name="Lapidus A."/>
            <person name="Munk C."/>
            <person name="Schroeder M."/>
            <person name="Glavina Del Rio T."/>
            <person name="Tice H."/>
            <person name="Copeland A."/>
            <person name="Cheng J.-F."/>
            <person name="Lucas S."/>
            <person name="Chen F."/>
            <person name="Nolan M."/>
            <person name="Bruce D."/>
            <person name="Goodwin L."/>
            <person name="Pitluck S."/>
            <person name="Ivanova N."/>
            <person name="Mavromatis K."/>
            <person name="Ovchinnikova G."/>
            <person name="Pati A."/>
            <person name="Chen A."/>
            <person name="Palaniappan K."/>
            <person name="Land M."/>
            <person name="Hauser L."/>
            <person name="Chang Y.-J."/>
            <person name="Jeffries C.C."/>
            <person name="Brettin T."/>
            <person name="Detter J.C."/>
            <person name="Tapia R."/>
            <person name="Han C."/>
            <person name="Chain P."/>
            <person name="Heimerl T."/>
            <person name="Weik F."/>
            <person name="Goker M."/>
            <person name="Rachel R."/>
            <person name="Bristow J."/>
            <person name="Eisen J.A."/>
            <person name="Markowitz V."/>
            <person name="Hugenholtz P."/>
            <person name="Kyrpides N.C."/>
            <person name="Klenk H.-P."/>
        </authorList>
    </citation>
    <scope>NUCLEOTIDE SEQUENCE</scope>
    <source>
        <strain>DSM 11486</strain>
    </source>
</reference>
<reference evidence="3" key="2">
    <citation type="journal article" date="2010" name="Stand. Genomic Sci.">
        <title>Complete genome sequence of Thermosphaera aggregans type strain (M11TLT).</title>
        <authorList>
            <person name="Spring S."/>
            <person name="Rachel R."/>
            <person name="Lapidus A."/>
            <person name="Davenport K."/>
            <person name="Tice H."/>
            <person name="Copeland A."/>
            <person name="Cheng J.-F."/>
            <person name="Lucas S."/>
            <person name="Chen F."/>
            <person name="Nolan M."/>
            <person name="Bruce D."/>
            <person name="Goodwin L."/>
            <person name="Pitluck S."/>
            <person name="Ivanova N."/>
            <person name="Mavromatis K."/>
            <person name="Ovchinnikova G."/>
            <person name="Pati A."/>
            <person name="Chen A."/>
            <person name="Palaniappan K."/>
            <person name="Land M."/>
            <person name="Hauser L."/>
            <person name="Chang Y.-J."/>
            <person name="Jeffries C.C."/>
            <person name="Brettin T."/>
            <person name="Detter J.C."/>
            <person name="Tapia R."/>
            <person name="Han C."/>
            <person name="Heimerl T."/>
            <person name="Weikl F."/>
            <person name="Brambilla E."/>
            <person name="Goker M."/>
            <person name="Bristow J."/>
            <person name="Eisen J.A."/>
            <person name="Markowitz V."/>
            <person name="Hugenholtz P."/>
            <person name="Kyrpides N.C."/>
            <person name="Klenk H.-P."/>
        </authorList>
    </citation>
    <scope>NUCLEOTIDE SEQUENCE [LARGE SCALE GENOMIC DNA]</scope>
    <source>
        <strain evidence="3">DSM 11486 / M11TL</strain>
    </source>
</reference>
<evidence type="ECO:0000313" key="3">
    <source>
        <dbReference type="Proteomes" id="UP000002376"/>
    </source>
</evidence>
<gene>
    <name evidence="2" type="ordered locus">Tagg_1340</name>
</gene>
<dbReference type="STRING" id="633148.Tagg_1340"/>
<keyword evidence="3" id="KW-1185">Reference proteome</keyword>
<dbReference type="RefSeq" id="WP_013130194.1">
    <property type="nucleotide sequence ID" value="NC_014160.1"/>
</dbReference>
<dbReference type="NCBIfam" id="TIGR02595">
    <property type="entry name" value="PEP_CTERM"/>
    <property type="match status" value="1"/>
</dbReference>